<accession>A0ABU2WDN1</accession>
<gene>
    <name evidence="2" type="ORF">RM530_01185</name>
</gene>
<protein>
    <submittedName>
        <fullName evidence="2">NAD(P)H-binding protein</fullName>
    </submittedName>
</protein>
<dbReference type="PANTHER" id="PTHR14097:SF7">
    <property type="entry name" value="OXIDOREDUCTASE HTATIP2"/>
    <property type="match status" value="1"/>
</dbReference>
<dbReference type="InterPro" id="IPR016040">
    <property type="entry name" value="NAD(P)-bd_dom"/>
</dbReference>
<evidence type="ECO:0000259" key="1">
    <source>
        <dbReference type="Pfam" id="PF13460"/>
    </source>
</evidence>
<organism evidence="2 3">
    <name type="scientific">Banduia mediterranea</name>
    <dbReference type="NCBI Taxonomy" id="3075609"/>
    <lineage>
        <taxon>Bacteria</taxon>
        <taxon>Pseudomonadati</taxon>
        <taxon>Pseudomonadota</taxon>
        <taxon>Gammaproteobacteria</taxon>
        <taxon>Nevskiales</taxon>
        <taxon>Algiphilaceae</taxon>
        <taxon>Banduia</taxon>
    </lineage>
</organism>
<evidence type="ECO:0000313" key="3">
    <source>
        <dbReference type="Proteomes" id="UP001254608"/>
    </source>
</evidence>
<dbReference type="Proteomes" id="UP001254608">
    <property type="component" value="Unassembled WGS sequence"/>
</dbReference>
<keyword evidence="3" id="KW-1185">Reference proteome</keyword>
<feature type="domain" description="NAD(P)-binding" evidence="1">
    <location>
        <begin position="13"/>
        <end position="155"/>
    </location>
</feature>
<dbReference type="RefSeq" id="WP_311363371.1">
    <property type="nucleotide sequence ID" value="NZ_JAVRIC010000001.1"/>
</dbReference>
<proteinExistence type="predicted"/>
<sequence length="226" mass="24493">MTEIVPRIAVIAGTTGLVGRCCLQRLLDDPRYGRVIALTRQADPFEHPKLKWLRTDFDDLTALVPALPADDAYCCLGTTLERAGSRTAFEHVDHHLVLAFARAAHAAGASRFMVVSAYGANVRSLAFYSRVKARMEQAVSDVGYSAVHILRPSLLLGDRSEQRPLESFAQAVAPLLAPLFRGALAPMRPVQADAVAAALIAAAFDPRAGTKVHRWPFQVQSPPGKT</sequence>
<comment type="caution">
    <text evidence="2">The sequence shown here is derived from an EMBL/GenBank/DDBJ whole genome shotgun (WGS) entry which is preliminary data.</text>
</comment>
<reference evidence="2 3" key="1">
    <citation type="submission" date="2023-09" db="EMBL/GenBank/DDBJ databases">
        <authorList>
            <person name="Rey-Velasco X."/>
        </authorList>
    </citation>
    <scope>NUCLEOTIDE SEQUENCE [LARGE SCALE GENOMIC DNA]</scope>
    <source>
        <strain evidence="2 3">W345</strain>
    </source>
</reference>
<evidence type="ECO:0000313" key="2">
    <source>
        <dbReference type="EMBL" id="MDT0495980.1"/>
    </source>
</evidence>
<dbReference type="InterPro" id="IPR036291">
    <property type="entry name" value="NAD(P)-bd_dom_sf"/>
</dbReference>
<name>A0ABU2WDN1_9GAMM</name>
<dbReference type="Gene3D" id="3.40.50.720">
    <property type="entry name" value="NAD(P)-binding Rossmann-like Domain"/>
    <property type="match status" value="1"/>
</dbReference>
<dbReference type="Pfam" id="PF13460">
    <property type="entry name" value="NAD_binding_10"/>
    <property type="match status" value="1"/>
</dbReference>
<dbReference type="PANTHER" id="PTHR14097">
    <property type="entry name" value="OXIDOREDUCTASE HTATIP2"/>
    <property type="match status" value="1"/>
</dbReference>
<dbReference type="SUPFAM" id="SSF51735">
    <property type="entry name" value="NAD(P)-binding Rossmann-fold domains"/>
    <property type="match status" value="1"/>
</dbReference>
<dbReference type="EMBL" id="JAVRIC010000001">
    <property type="protein sequence ID" value="MDT0495980.1"/>
    <property type="molecule type" value="Genomic_DNA"/>
</dbReference>